<protein>
    <submittedName>
        <fullName evidence="1">Uncharacterized protein</fullName>
    </submittedName>
</protein>
<evidence type="ECO:0000313" key="2">
    <source>
        <dbReference type="Proteomes" id="UP001153737"/>
    </source>
</evidence>
<sequence>MATLLNEAASELPTFQGIKYSSTDLEGAAAALRANNRQYAVFLGSNTVWKLMFFPCTWVPSRQGVWDSELESAGLCLPTKPHLSDSFALHWDYLVGAWIPSMKVAMNFITPVNVGKSRPPLNNLTEAQEEEIRDSLKAISVL</sequence>
<keyword evidence="2" id="KW-1185">Reference proteome</keyword>
<gene>
    <name evidence="1" type="ORF">PHAECO_LOCUS3807</name>
</gene>
<evidence type="ECO:0000313" key="1">
    <source>
        <dbReference type="EMBL" id="CAG9815993.1"/>
    </source>
</evidence>
<dbReference type="EMBL" id="OU896719">
    <property type="protein sequence ID" value="CAG9815993.1"/>
    <property type="molecule type" value="Genomic_DNA"/>
</dbReference>
<reference evidence="1" key="2">
    <citation type="submission" date="2022-10" db="EMBL/GenBank/DDBJ databases">
        <authorList>
            <consortium name="ENA_rothamsted_submissions"/>
            <consortium name="culmorum"/>
            <person name="King R."/>
        </authorList>
    </citation>
    <scope>NUCLEOTIDE SEQUENCE</scope>
</reference>
<organism evidence="1 2">
    <name type="scientific">Phaedon cochleariae</name>
    <name type="common">Mustard beetle</name>
    <dbReference type="NCBI Taxonomy" id="80249"/>
    <lineage>
        <taxon>Eukaryota</taxon>
        <taxon>Metazoa</taxon>
        <taxon>Ecdysozoa</taxon>
        <taxon>Arthropoda</taxon>
        <taxon>Hexapoda</taxon>
        <taxon>Insecta</taxon>
        <taxon>Pterygota</taxon>
        <taxon>Neoptera</taxon>
        <taxon>Endopterygota</taxon>
        <taxon>Coleoptera</taxon>
        <taxon>Polyphaga</taxon>
        <taxon>Cucujiformia</taxon>
        <taxon>Chrysomeloidea</taxon>
        <taxon>Chrysomelidae</taxon>
        <taxon>Chrysomelinae</taxon>
        <taxon>Chrysomelini</taxon>
        <taxon>Phaedon</taxon>
    </lineage>
</organism>
<accession>A0A9N9WYV5</accession>
<dbReference type="AlphaFoldDB" id="A0A9N9WYV5"/>
<proteinExistence type="predicted"/>
<dbReference type="Gene3D" id="3.20.20.70">
    <property type="entry name" value="Aldolase class I"/>
    <property type="match status" value="1"/>
</dbReference>
<dbReference type="InterPro" id="IPR013785">
    <property type="entry name" value="Aldolase_TIM"/>
</dbReference>
<dbReference type="OrthoDB" id="191315at2759"/>
<name>A0A9N9WYV5_PHACE</name>
<dbReference type="Proteomes" id="UP001153737">
    <property type="component" value="Chromosome 13"/>
</dbReference>
<dbReference type="SUPFAM" id="SSF51569">
    <property type="entry name" value="Aldolase"/>
    <property type="match status" value="1"/>
</dbReference>
<reference evidence="1" key="1">
    <citation type="submission" date="2022-01" db="EMBL/GenBank/DDBJ databases">
        <authorList>
            <person name="King R."/>
        </authorList>
    </citation>
    <scope>NUCLEOTIDE SEQUENCE</scope>
</reference>